<accession>A0AAW0FVZ4</accession>
<organism evidence="3 4">
    <name type="scientific">Cerrena zonata</name>
    <dbReference type="NCBI Taxonomy" id="2478898"/>
    <lineage>
        <taxon>Eukaryota</taxon>
        <taxon>Fungi</taxon>
        <taxon>Dikarya</taxon>
        <taxon>Basidiomycota</taxon>
        <taxon>Agaricomycotina</taxon>
        <taxon>Agaricomycetes</taxon>
        <taxon>Polyporales</taxon>
        <taxon>Cerrenaceae</taxon>
        <taxon>Cerrena</taxon>
    </lineage>
</organism>
<name>A0AAW0FVZ4_9APHY</name>
<comment type="caution">
    <text evidence="3">The sequence shown here is derived from an EMBL/GenBank/DDBJ whole genome shotgun (WGS) entry which is preliminary data.</text>
</comment>
<feature type="compositionally biased region" description="Low complexity" evidence="1">
    <location>
        <begin position="243"/>
        <end position="274"/>
    </location>
</feature>
<dbReference type="EMBL" id="JASBNA010000039">
    <property type="protein sequence ID" value="KAK7681753.1"/>
    <property type="molecule type" value="Genomic_DNA"/>
</dbReference>
<keyword evidence="2" id="KW-1133">Transmembrane helix</keyword>
<feature type="compositionally biased region" description="Low complexity" evidence="1">
    <location>
        <begin position="188"/>
        <end position="215"/>
    </location>
</feature>
<feature type="compositionally biased region" description="Basic residues" evidence="1">
    <location>
        <begin position="174"/>
        <end position="184"/>
    </location>
</feature>
<keyword evidence="2" id="KW-0472">Membrane</keyword>
<evidence type="ECO:0000256" key="1">
    <source>
        <dbReference type="SAM" id="MobiDB-lite"/>
    </source>
</evidence>
<feature type="region of interest" description="Disordered" evidence="1">
    <location>
        <begin position="166"/>
        <end position="215"/>
    </location>
</feature>
<proteinExistence type="predicted"/>
<keyword evidence="4" id="KW-1185">Reference proteome</keyword>
<dbReference type="Proteomes" id="UP001385951">
    <property type="component" value="Unassembled WGS sequence"/>
</dbReference>
<keyword evidence="2" id="KW-0812">Transmembrane</keyword>
<evidence type="ECO:0000313" key="3">
    <source>
        <dbReference type="EMBL" id="KAK7681753.1"/>
    </source>
</evidence>
<evidence type="ECO:0000256" key="2">
    <source>
        <dbReference type="SAM" id="Phobius"/>
    </source>
</evidence>
<dbReference type="AlphaFoldDB" id="A0AAW0FVZ4"/>
<sequence>MSNSDSNNLKQALHGWFNGSVKYSKVEQEDIVDGNIHAVDIRQLPQVIQHVVQGKCPVYPEPNSITDRPMAPSPKVTNPSDKPIQYDSESTLPLLTSTTQPLLPTLIIILTWLTFSIFVLIGKNPTTRLILFMPLYMLTGVQAVFARVWIRYVTGRVVDQSGLVDKDTKDVGKGKRRRPKIKKAHVTEASAAYSESQAQASPAPAPGSDSHPHPTVVQLASSALVAAALVPGNLSPESALVSAADADAAAAADPKSSQQPPPQHQSNHSPESPQTSSDTSQYATP</sequence>
<feature type="compositionally biased region" description="Polar residues" evidence="1">
    <location>
        <begin position="275"/>
        <end position="285"/>
    </location>
</feature>
<feature type="transmembrane region" description="Helical" evidence="2">
    <location>
        <begin position="129"/>
        <end position="150"/>
    </location>
</feature>
<reference evidence="3 4" key="1">
    <citation type="submission" date="2022-09" db="EMBL/GenBank/DDBJ databases">
        <authorList>
            <person name="Palmer J.M."/>
        </authorList>
    </citation>
    <scope>NUCLEOTIDE SEQUENCE [LARGE SCALE GENOMIC DNA]</scope>
    <source>
        <strain evidence="3 4">DSM 7382</strain>
    </source>
</reference>
<gene>
    <name evidence="3" type="ORF">QCA50_015100</name>
</gene>
<feature type="region of interest" description="Disordered" evidence="1">
    <location>
        <begin position="243"/>
        <end position="285"/>
    </location>
</feature>
<protein>
    <submittedName>
        <fullName evidence="3">Uncharacterized protein</fullName>
    </submittedName>
</protein>
<feature type="transmembrane region" description="Helical" evidence="2">
    <location>
        <begin position="102"/>
        <end position="122"/>
    </location>
</feature>
<evidence type="ECO:0000313" key="4">
    <source>
        <dbReference type="Proteomes" id="UP001385951"/>
    </source>
</evidence>